<keyword evidence="5 9" id="KW-0812">Transmembrane</keyword>
<evidence type="ECO:0000256" key="5">
    <source>
        <dbReference type="ARBA" id="ARBA00022692"/>
    </source>
</evidence>
<proteinExistence type="inferred from homology"/>
<dbReference type="SUPFAM" id="SSF161098">
    <property type="entry name" value="MetI-like"/>
    <property type="match status" value="1"/>
</dbReference>
<evidence type="ECO:0000256" key="1">
    <source>
        <dbReference type="ARBA" id="ARBA00004651"/>
    </source>
</evidence>
<dbReference type="GO" id="GO:0022857">
    <property type="term" value="F:transmembrane transporter activity"/>
    <property type="evidence" value="ECO:0007669"/>
    <property type="project" value="InterPro"/>
</dbReference>
<evidence type="ECO:0000256" key="7">
    <source>
        <dbReference type="ARBA" id="ARBA00022989"/>
    </source>
</evidence>
<evidence type="ECO:0000313" key="11">
    <source>
        <dbReference type="EMBL" id="TCS77376.1"/>
    </source>
</evidence>
<dbReference type="InterPro" id="IPR043429">
    <property type="entry name" value="ArtM/GltK/GlnP/TcyL/YhdX-like"/>
</dbReference>
<organism evidence="11 12">
    <name type="scientific">Pectinatus cerevisiiphilus</name>
    <dbReference type="NCBI Taxonomy" id="86956"/>
    <lineage>
        <taxon>Bacteria</taxon>
        <taxon>Bacillati</taxon>
        <taxon>Bacillota</taxon>
        <taxon>Negativicutes</taxon>
        <taxon>Selenomonadales</taxon>
        <taxon>Selenomonadaceae</taxon>
        <taxon>Pectinatus</taxon>
    </lineage>
</organism>
<name>A0A4R3K3V4_9FIRM</name>
<comment type="caution">
    <text evidence="11">The sequence shown here is derived from an EMBL/GenBank/DDBJ whole genome shotgun (WGS) entry which is preliminary data.</text>
</comment>
<evidence type="ECO:0000256" key="3">
    <source>
        <dbReference type="ARBA" id="ARBA00022448"/>
    </source>
</evidence>
<comment type="subcellular location">
    <subcellularLocation>
        <location evidence="1 9">Cell membrane</location>
        <topology evidence="1 9">Multi-pass membrane protein</topology>
    </subcellularLocation>
</comment>
<accession>A0A4R3K3V4</accession>
<evidence type="ECO:0000256" key="2">
    <source>
        <dbReference type="ARBA" id="ARBA00010072"/>
    </source>
</evidence>
<evidence type="ECO:0000256" key="4">
    <source>
        <dbReference type="ARBA" id="ARBA00022475"/>
    </source>
</evidence>
<evidence type="ECO:0000313" key="12">
    <source>
        <dbReference type="Proteomes" id="UP000295188"/>
    </source>
</evidence>
<dbReference type="Pfam" id="PF00528">
    <property type="entry name" value="BPD_transp_1"/>
    <property type="match status" value="1"/>
</dbReference>
<keyword evidence="7 9" id="KW-1133">Transmembrane helix</keyword>
<dbReference type="GO" id="GO:0043190">
    <property type="term" value="C:ATP-binding cassette (ABC) transporter complex"/>
    <property type="evidence" value="ECO:0007669"/>
    <property type="project" value="InterPro"/>
</dbReference>
<gene>
    <name evidence="11" type="ORF">EDC37_11641</name>
</gene>
<dbReference type="CDD" id="cd06261">
    <property type="entry name" value="TM_PBP2"/>
    <property type="match status" value="1"/>
</dbReference>
<dbReference type="Gene3D" id="1.10.3720.10">
    <property type="entry name" value="MetI-like"/>
    <property type="match status" value="1"/>
</dbReference>
<comment type="similarity">
    <text evidence="2">Belongs to the binding-protein-dependent transport system permease family. HisMQ subfamily.</text>
</comment>
<dbReference type="GO" id="GO:0006865">
    <property type="term" value="P:amino acid transport"/>
    <property type="evidence" value="ECO:0007669"/>
    <property type="project" value="UniProtKB-KW"/>
</dbReference>
<dbReference type="InterPro" id="IPR010065">
    <property type="entry name" value="AA_ABC_transptr_permease_3TM"/>
</dbReference>
<protein>
    <submittedName>
        <fullName evidence="11">Glutamine transport system permease protein</fullName>
    </submittedName>
</protein>
<feature type="transmembrane region" description="Helical" evidence="9">
    <location>
        <begin position="54"/>
        <end position="77"/>
    </location>
</feature>
<dbReference type="PANTHER" id="PTHR30614:SF20">
    <property type="entry name" value="GLUTAMINE TRANSPORT SYSTEM PERMEASE PROTEIN GLNP"/>
    <property type="match status" value="1"/>
</dbReference>
<evidence type="ECO:0000256" key="9">
    <source>
        <dbReference type="RuleBase" id="RU363032"/>
    </source>
</evidence>
<dbReference type="AlphaFoldDB" id="A0A4R3K3V4"/>
<keyword evidence="8 9" id="KW-0472">Membrane</keyword>
<keyword evidence="12" id="KW-1185">Reference proteome</keyword>
<dbReference type="InterPro" id="IPR035906">
    <property type="entry name" value="MetI-like_sf"/>
</dbReference>
<dbReference type="NCBIfam" id="TIGR01726">
    <property type="entry name" value="HEQRo_perm_3TM"/>
    <property type="match status" value="1"/>
</dbReference>
<dbReference type="PANTHER" id="PTHR30614">
    <property type="entry name" value="MEMBRANE COMPONENT OF AMINO ACID ABC TRANSPORTER"/>
    <property type="match status" value="1"/>
</dbReference>
<reference evidence="11 12" key="1">
    <citation type="submission" date="2019-03" db="EMBL/GenBank/DDBJ databases">
        <title>Genomic Encyclopedia of Type Strains, Phase IV (KMG-IV): sequencing the most valuable type-strain genomes for metagenomic binning, comparative biology and taxonomic classification.</title>
        <authorList>
            <person name="Goeker M."/>
        </authorList>
    </citation>
    <scope>NUCLEOTIDE SEQUENCE [LARGE SCALE GENOMIC DNA]</scope>
    <source>
        <strain evidence="11 12">DSM 20467</strain>
    </source>
</reference>
<evidence type="ECO:0000256" key="6">
    <source>
        <dbReference type="ARBA" id="ARBA00022970"/>
    </source>
</evidence>
<feature type="transmembrane region" description="Helical" evidence="9">
    <location>
        <begin position="20"/>
        <end position="42"/>
    </location>
</feature>
<dbReference type="Proteomes" id="UP000295188">
    <property type="component" value="Unassembled WGS sequence"/>
</dbReference>
<feature type="domain" description="ABC transmembrane type-1" evidence="10">
    <location>
        <begin position="18"/>
        <end position="207"/>
    </location>
</feature>
<dbReference type="PROSITE" id="PS50928">
    <property type="entry name" value="ABC_TM1"/>
    <property type="match status" value="1"/>
</dbReference>
<sequence length="219" mass="24277">MFDWNGVMTVFPRIAEGMQLTIYIAVSGIIIGFIIGLITGYIRTTEHCILKKIMSFYVWLVRSTPIIVQALYIYFVLPRILDIPFDRNLAGIICISINAGAYISEIVRGAILSVPRGQWEAGLSLGLSRLQVITHLIFPLAFKNMLPALGNQFIITIKDTSILTVIGVAEMTYQAGQYAATSFNLVESYTTLAVFYLFLISILTVILGLLEKKMGVGTK</sequence>
<dbReference type="InterPro" id="IPR000515">
    <property type="entry name" value="MetI-like"/>
</dbReference>
<keyword evidence="6" id="KW-0029">Amino-acid transport</keyword>
<keyword evidence="3 9" id="KW-0813">Transport</keyword>
<dbReference type="EMBL" id="SMAA01000016">
    <property type="protein sequence ID" value="TCS77376.1"/>
    <property type="molecule type" value="Genomic_DNA"/>
</dbReference>
<evidence type="ECO:0000259" key="10">
    <source>
        <dbReference type="PROSITE" id="PS50928"/>
    </source>
</evidence>
<evidence type="ECO:0000256" key="8">
    <source>
        <dbReference type="ARBA" id="ARBA00023136"/>
    </source>
</evidence>
<dbReference type="RefSeq" id="WP_196589932.1">
    <property type="nucleotide sequence ID" value="NZ_SMAA01000016.1"/>
</dbReference>
<keyword evidence="4" id="KW-1003">Cell membrane</keyword>
<feature type="transmembrane region" description="Helical" evidence="9">
    <location>
        <begin position="189"/>
        <end position="210"/>
    </location>
</feature>